<comment type="caution">
    <text evidence="2">The sequence shown here is derived from an EMBL/GenBank/DDBJ whole genome shotgun (WGS) entry which is preliminary data.</text>
</comment>
<keyword evidence="3" id="KW-1185">Reference proteome</keyword>
<dbReference type="RefSeq" id="WP_009725156.1">
    <property type="nucleotide sequence ID" value="NZ_APHR01000002.1"/>
</dbReference>
<name>M7NZQ1_9GAMM</name>
<dbReference type="STRING" id="1286106.MPL1_00442"/>
<accession>M7NZQ1</accession>
<dbReference type="NCBIfam" id="TIGR02523">
    <property type="entry name" value="type_IV_pilV"/>
    <property type="match status" value="1"/>
</dbReference>
<dbReference type="Proteomes" id="UP000012019">
    <property type="component" value="Unassembled WGS sequence"/>
</dbReference>
<protein>
    <submittedName>
        <fullName evidence="2">Type IV fimbrial biogenesis protein PilV</fullName>
    </submittedName>
</protein>
<sequence>MAPVLRHQKGFSLFEVLIALFVLAVGLLGLAHLQLTTLKNVQSAEFRSQASILAADIFDKMRANQPAARAGNYNFAFDDDAPVAPDTVAEFDLIDWLGAVSTSLPQGSGAIGCPNFNPGADFICQITIRWNETQIGDADTDYGELGQSEFIFSGAI</sequence>
<organism evidence="2 3">
    <name type="scientific">Methylophaga lonarensis MPL</name>
    <dbReference type="NCBI Taxonomy" id="1286106"/>
    <lineage>
        <taxon>Bacteria</taxon>
        <taxon>Pseudomonadati</taxon>
        <taxon>Pseudomonadota</taxon>
        <taxon>Gammaproteobacteria</taxon>
        <taxon>Thiotrichales</taxon>
        <taxon>Piscirickettsiaceae</taxon>
        <taxon>Methylophaga</taxon>
    </lineage>
</organism>
<keyword evidence="1" id="KW-0472">Membrane</keyword>
<keyword evidence="1" id="KW-0812">Transmembrane</keyword>
<keyword evidence="1" id="KW-1133">Transmembrane helix</keyword>
<gene>
    <name evidence="2" type="ORF">MPL1_00442</name>
</gene>
<reference evidence="2 3" key="1">
    <citation type="journal article" date="2013" name="Genome Announc.">
        <title>Draft Genome Sequence of Methylophaga lonarensis MPLT, a Haloalkaliphilic (Non-Methane-Utilizing) Methylotroph.</title>
        <authorList>
            <person name="Shetty S.A."/>
            <person name="Marathe N.P."/>
            <person name="Munot H."/>
            <person name="Antony C.P."/>
            <person name="Dhotre D.P."/>
            <person name="Murrell J.C."/>
            <person name="Shouche Y.S."/>
        </authorList>
    </citation>
    <scope>NUCLEOTIDE SEQUENCE [LARGE SCALE GENOMIC DNA]</scope>
    <source>
        <strain evidence="2 3">MPL</strain>
    </source>
</reference>
<dbReference type="PATRIC" id="fig|1286106.3.peg.88"/>
<evidence type="ECO:0000313" key="2">
    <source>
        <dbReference type="EMBL" id="EMR14303.1"/>
    </source>
</evidence>
<dbReference type="InterPro" id="IPR012902">
    <property type="entry name" value="N_methyl_site"/>
</dbReference>
<dbReference type="eggNOG" id="COG4967">
    <property type="taxonomic scope" value="Bacteria"/>
</dbReference>
<dbReference type="EMBL" id="APHR01000002">
    <property type="protein sequence ID" value="EMR14303.1"/>
    <property type="molecule type" value="Genomic_DNA"/>
</dbReference>
<feature type="transmembrane region" description="Helical" evidence="1">
    <location>
        <begin position="12"/>
        <end position="33"/>
    </location>
</feature>
<dbReference type="AlphaFoldDB" id="M7NZQ1"/>
<dbReference type="InterPro" id="IPR013362">
    <property type="entry name" value="Pilus_4_PilV"/>
</dbReference>
<evidence type="ECO:0000256" key="1">
    <source>
        <dbReference type="SAM" id="Phobius"/>
    </source>
</evidence>
<dbReference type="OrthoDB" id="8547299at2"/>
<proteinExistence type="predicted"/>
<dbReference type="Pfam" id="PF07963">
    <property type="entry name" value="N_methyl"/>
    <property type="match status" value="1"/>
</dbReference>
<dbReference type="NCBIfam" id="TIGR02532">
    <property type="entry name" value="IV_pilin_GFxxxE"/>
    <property type="match status" value="1"/>
</dbReference>
<evidence type="ECO:0000313" key="3">
    <source>
        <dbReference type="Proteomes" id="UP000012019"/>
    </source>
</evidence>